<dbReference type="EMBL" id="CP033433">
    <property type="protein sequence ID" value="AYQ74951.1"/>
    <property type="molecule type" value="Genomic_DNA"/>
</dbReference>
<dbReference type="PANTHER" id="PTHR46847">
    <property type="entry name" value="D-ALLOSE-BINDING PERIPLASMIC PROTEIN-RELATED"/>
    <property type="match status" value="1"/>
</dbReference>
<comment type="similarity">
    <text evidence="2">Belongs to the bacterial solute-binding protein 2 family.</text>
</comment>
<dbReference type="CDD" id="cd06308">
    <property type="entry name" value="PBP1_sensor_kinase-like"/>
    <property type="match status" value="1"/>
</dbReference>
<dbReference type="GO" id="GO:0030313">
    <property type="term" value="C:cell envelope"/>
    <property type="evidence" value="ECO:0007669"/>
    <property type="project" value="UniProtKB-SubCell"/>
</dbReference>
<proteinExistence type="inferred from homology"/>
<keyword evidence="7" id="KW-1185">Reference proteome</keyword>
<gene>
    <name evidence="6" type="ORF">EAV92_21785</name>
</gene>
<reference evidence="6 7" key="1">
    <citation type="submission" date="2018-10" db="EMBL/GenBank/DDBJ databases">
        <title>Genome Sequence of Cohnella sp.</title>
        <authorList>
            <person name="Srinivasan S."/>
            <person name="Kim M.K."/>
        </authorList>
    </citation>
    <scope>NUCLEOTIDE SEQUENCE [LARGE SCALE GENOMIC DNA]</scope>
    <source>
        <strain evidence="6 7">18JY8-7</strain>
    </source>
</reference>
<dbReference type="RefSeq" id="WP_123043031.1">
    <property type="nucleotide sequence ID" value="NZ_CP033433.1"/>
</dbReference>
<evidence type="ECO:0000256" key="3">
    <source>
        <dbReference type="ARBA" id="ARBA00022729"/>
    </source>
</evidence>
<comment type="subcellular location">
    <subcellularLocation>
        <location evidence="1">Cell envelope</location>
    </subcellularLocation>
</comment>
<evidence type="ECO:0000256" key="2">
    <source>
        <dbReference type="ARBA" id="ARBA00007639"/>
    </source>
</evidence>
<evidence type="ECO:0000256" key="1">
    <source>
        <dbReference type="ARBA" id="ARBA00004196"/>
    </source>
</evidence>
<dbReference type="Gene3D" id="3.40.50.2300">
    <property type="match status" value="2"/>
</dbReference>
<dbReference type="GO" id="GO:0030246">
    <property type="term" value="F:carbohydrate binding"/>
    <property type="evidence" value="ECO:0007669"/>
    <property type="project" value="UniProtKB-ARBA"/>
</dbReference>
<feature type="chain" id="PRO_5039012434" evidence="4">
    <location>
        <begin position="23"/>
        <end position="347"/>
    </location>
</feature>
<dbReference type="Pfam" id="PF13407">
    <property type="entry name" value="Peripla_BP_4"/>
    <property type="match status" value="1"/>
</dbReference>
<dbReference type="PROSITE" id="PS51257">
    <property type="entry name" value="PROKAR_LIPOPROTEIN"/>
    <property type="match status" value="1"/>
</dbReference>
<sequence>MKKKSLSMIAAGVLAFALVITGCGKSNNDSKASSSAPAASASAGASAQTGSYEYKTKKDGKITIGFSQAVMNHPFRIAMVESAKKAAADLGVELIVTDGQGDVNKEISNIESLIARNVDAIVVSSLSGKAIYPAYKQVAEAKIPLIIAASGVPDDESIPYVSYVATDEVSMGQQAAQYIAKLLNNKGNIVVLDGVPESTNSELRRKGFMPEIEKFSDIKVVAHQSADWLRLPAMQVMTNILQANDKIDVVFAQNDEMGFGALEAIKKAGREKEIKVVGMDAQKEALEMIKNGGSYIMSVKNEWSTETALRLAIDAVRGKPIDKRVLLDSPVIDKSNIDKYYDPNSVF</sequence>
<dbReference type="AlphaFoldDB" id="A0A3G3K471"/>
<evidence type="ECO:0000313" key="7">
    <source>
        <dbReference type="Proteomes" id="UP000269097"/>
    </source>
</evidence>
<evidence type="ECO:0000259" key="5">
    <source>
        <dbReference type="Pfam" id="PF13407"/>
    </source>
</evidence>
<dbReference type="PANTHER" id="PTHR46847:SF1">
    <property type="entry name" value="D-ALLOSE-BINDING PERIPLASMIC PROTEIN-RELATED"/>
    <property type="match status" value="1"/>
</dbReference>
<evidence type="ECO:0000256" key="4">
    <source>
        <dbReference type="SAM" id="SignalP"/>
    </source>
</evidence>
<dbReference type="InterPro" id="IPR028082">
    <property type="entry name" value="Peripla_BP_I"/>
</dbReference>
<protein>
    <submittedName>
        <fullName evidence="6">Sugar ABC transporter substrate-binding protein</fullName>
    </submittedName>
</protein>
<keyword evidence="3 4" id="KW-0732">Signal</keyword>
<dbReference type="SUPFAM" id="SSF53822">
    <property type="entry name" value="Periplasmic binding protein-like I"/>
    <property type="match status" value="1"/>
</dbReference>
<evidence type="ECO:0000313" key="6">
    <source>
        <dbReference type="EMBL" id="AYQ74951.1"/>
    </source>
</evidence>
<feature type="signal peptide" evidence="4">
    <location>
        <begin position="1"/>
        <end position="22"/>
    </location>
</feature>
<dbReference type="Proteomes" id="UP000269097">
    <property type="component" value="Chromosome"/>
</dbReference>
<organism evidence="6 7">
    <name type="scientific">Cohnella candidum</name>
    <dbReference type="NCBI Taxonomy" id="2674991"/>
    <lineage>
        <taxon>Bacteria</taxon>
        <taxon>Bacillati</taxon>
        <taxon>Bacillota</taxon>
        <taxon>Bacilli</taxon>
        <taxon>Bacillales</taxon>
        <taxon>Paenibacillaceae</taxon>
        <taxon>Cohnella</taxon>
    </lineage>
</organism>
<accession>A0A3G3K471</accession>
<dbReference type="InterPro" id="IPR025997">
    <property type="entry name" value="SBP_2_dom"/>
</dbReference>
<name>A0A3G3K471_9BACL</name>
<dbReference type="KEGG" id="coh:EAV92_21785"/>
<feature type="domain" description="Periplasmic binding protein" evidence="5">
    <location>
        <begin position="64"/>
        <end position="319"/>
    </location>
</feature>